<sequence length="113" mass="11604">MTYLRRLTAVAGAAGIALFGGVATAHAQDDDAKFADHVEALQIPLGETDLPALGQGICDMLTAGLDGSANPVPVVRGVVNRLTGTGMDRGQAAGLMRAAVAVYCPQHGRFMGR</sequence>
<dbReference type="GeneID" id="27920749"/>
<dbReference type="Proteomes" id="UP000053707">
    <property type="component" value="Unassembled WGS sequence"/>
</dbReference>
<organism evidence="3 4">
    <name type="scientific">Mycobacterium lehmannii</name>
    <dbReference type="NCBI Taxonomy" id="2048550"/>
    <lineage>
        <taxon>Bacteria</taxon>
        <taxon>Bacillati</taxon>
        <taxon>Actinomycetota</taxon>
        <taxon>Actinomycetes</taxon>
        <taxon>Mycobacteriales</taxon>
        <taxon>Mycobacteriaceae</taxon>
        <taxon>Mycobacterium</taxon>
    </lineage>
</organism>
<feature type="domain" description="DUF732" evidence="2">
    <location>
        <begin position="30"/>
        <end position="106"/>
    </location>
</feature>
<keyword evidence="1" id="KW-0732">Signal</keyword>
<feature type="signal peptide" evidence="1">
    <location>
        <begin position="1"/>
        <end position="27"/>
    </location>
</feature>
<evidence type="ECO:0000259" key="2">
    <source>
        <dbReference type="Pfam" id="PF05305"/>
    </source>
</evidence>
<evidence type="ECO:0000256" key="1">
    <source>
        <dbReference type="SAM" id="SignalP"/>
    </source>
</evidence>
<dbReference type="RefSeq" id="WP_064400100.1">
    <property type="nucleotide sequence ID" value="NZ_LQIR01000069.1"/>
</dbReference>
<evidence type="ECO:0000313" key="3">
    <source>
        <dbReference type="EMBL" id="KUI06455.1"/>
    </source>
</evidence>
<feature type="chain" id="PRO_5007092406" description="DUF732 domain-containing protein" evidence="1">
    <location>
        <begin position="28"/>
        <end position="113"/>
    </location>
</feature>
<reference evidence="3 4" key="1">
    <citation type="submission" date="2016-01" db="EMBL/GenBank/DDBJ databases">
        <authorList>
            <consortium name="TB Trials Study Group"/>
            <person name="Sutton G."/>
            <person name="Brinkac L."/>
            <person name="Sanka R."/>
            <person name="Adams M."/>
            <person name="Lau E.L."/>
            <person name="Macaden R."/>
            <person name="Grewal H.M.S."/>
        </authorList>
    </citation>
    <scope>NUCLEOTIDE SEQUENCE [LARGE SCALE GENOMIC DNA]</scope>
    <source>
        <strain evidence="3 4">IS-1744</strain>
    </source>
</reference>
<evidence type="ECO:0000313" key="4">
    <source>
        <dbReference type="Proteomes" id="UP000053707"/>
    </source>
</evidence>
<name>A0A100ZZQ0_9MYCO</name>
<dbReference type="AlphaFoldDB" id="A0A100ZZQ0"/>
<comment type="caution">
    <text evidence="3">The sequence shown here is derived from an EMBL/GenBank/DDBJ whole genome shotgun (WGS) entry which is preliminary data.</text>
</comment>
<proteinExistence type="predicted"/>
<keyword evidence="4" id="KW-1185">Reference proteome</keyword>
<dbReference type="EMBL" id="LQIR01000069">
    <property type="protein sequence ID" value="KUI06455.1"/>
    <property type="molecule type" value="Genomic_DNA"/>
</dbReference>
<dbReference type="InterPro" id="IPR007969">
    <property type="entry name" value="DUF732"/>
</dbReference>
<gene>
    <name evidence="3" type="ORF">AU192_08480</name>
</gene>
<accession>A0A100ZZQ0</accession>
<protein>
    <recommendedName>
        <fullName evidence="2">DUF732 domain-containing protein</fullName>
    </recommendedName>
</protein>
<dbReference type="Pfam" id="PF05305">
    <property type="entry name" value="DUF732"/>
    <property type="match status" value="1"/>
</dbReference>